<comment type="caution">
    <text evidence="2">The sequence shown here is derived from an EMBL/GenBank/DDBJ whole genome shotgun (WGS) entry which is preliminary data.</text>
</comment>
<reference evidence="2 3" key="1">
    <citation type="submission" date="2016-10" db="EMBL/GenBank/DDBJ databases">
        <title>Draft genome sequences of four alkaliphilic bacteria belonging to the Anaerobacillus genus.</title>
        <authorList>
            <person name="Bassil N.M."/>
            <person name="Lloyd J.R."/>
        </authorList>
    </citation>
    <scope>NUCLEOTIDE SEQUENCE [LARGE SCALE GENOMIC DNA]</scope>
    <source>
        <strain evidence="2 3">DSM 18345</strain>
    </source>
</reference>
<dbReference type="RefSeq" id="WP_071310643.1">
    <property type="nucleotide sequence ID" value="NZ_MLQR01000043.1"/>
</dbReference>
<name>A0A1S2LF81_9BACI</name>
<proteinExistence type="predicted"/>
<evidence type="ECO:0000313" key="2">
    <source>
        <dbReference type="EMBL" id="OIJ11179.1"/>
    </source>
</evidence>
<organism evidence="2 3">
    <name type="scientific">Anaerobacillus alkalilacustris</name>
    <dbReference type="NCBI Taxonomy" id="393763"/>
    <lineage>
        <taxon>Bacteria</taxon>
        <taxon>Bacillati</taxon>
        <taxon>Bacillota</taxon>
        <taxon>Bacilli</taxon>
        <taxon>Bacillales</taxon>
        <taxon>Bacillaceae</taxon>
        <taxon>Anaerobacillus</taxon>
    </lineage>
</organism>
<protein>
    <recommendedName>
        <fullName evidence="1">Peptidoglycan binding-like domain-containing protein</fullName>
    </recommendedName>
</protein>
<dbReference type="InterPro" id="IPR002477">
    <property type="entry name" value="Peptidoglycan-bd-like"/>
</dbReference>
<dbReference type="OrthoDB" id="9812621at2"/>
<evidence type="ECO:0000259" key="1">
    <source>
        <dbReference type="Pfam" id="PF01471"/>
    </source>
</evidence>
<gene>
    <name evidence="2" type="ORF">BKP37_16105</name>
</gene>
<keyword evidence="3" id="KW-1185">Reference proteome</keyword>
<dbReference type="InterPro" id="IPR036366">
    <property type="entry name" value="PGBDSf"/>
</dbReference>
<dbReference type="Proteomes" id="UP000179524">
    <property type="component" value="Unassembled WGS sequence"/>
</dbReference>
<dbReference type="Pfam" id="PF01471">
    <property type="entry name" value="PG_binding_1"/>
    <property type="match status" value="1"/>
</dbReference>
<dbReference type="SUPFAM" id="SSF47090">
    <property type="entry name" value="PGBD-like"/>
    <property type="match status" value="1"/>
</dbReference>
<sequence>MNIDNLSISPNEKFKFGEKNLKIHSLQYKLLDYDLDNVIEEKGSFGVKTHAAIRQFQKIKKLHVDGIAGPKTLAALFINKNIDEIEVEDHILIEIKEGQLFSQGDKGDVVLEILKMLKSVGYYHFENDGIFGGRTKVQ</sequence>
<dbReference type="EMBL" id="MLQR01000043">
    <property type="protein sequence ID" value="OIJ11179.1"/>
    <property type="molecule type" value="Genomic_DNA"/>
</dbReference>
<dbReference type="Gene3D" id="1.10.101.10">
    <property type="entry name" value="PGBD-like superfamily/PGBD"/>
    <property type="match status" value="1"/>
</dbReference>
<accession>A0A1S2LF81</accession>
<evidence type="ECO:0000313" key="3">
    <source>
        <dbReference type="Proteomes" id="UP000179524"/>
    </source>
</evidence>
<dbReference type="InterPro" id="IPR036365">
    <property type="entry name" value="PGBD-like_sf"/>
</dbReference>
<dbReference type="AlphaFoldDB" id="A0A1S2LF81"/>
<feature type="domain" description="Peptidoglycan binding-like" evidence="1">
    <location>
        <begin position="23"/>
        <end position="76"/>
    </location>
</feature>